<dbReference type="SMART" id="SM00479">
    <property type="entry name" value="EXOIII"/>
    <property type="match status" value="1"/>
</dbReference>
<organism evidence="12 13">
    <name type="scientific">Funneliformis geosporum</name>
    <dbReference type="NCBI Taxonomy" id="1117311"/>
    <lineage>
        <taxon>Eukaryota</taxon>
        <taxon>Fungi</taxon>
        <taxon>Fungi incertae sedis</taxon>
        <taxon>Mucoromycota</taxon>
        <taxon>Glomeromycotina</taxon>
        <taxon>Glomeromycetes</taxon>
        <taxon>Glomerales</taxon>
        <taxon>Glomeraceae</taxon>
        <taxon>Funneliformis</taxon>
    </lineage>
</organism>
<evidence type="ECO:0000313" key="13">
    <source>
        <dbReference type="Proteomes" id="UP001153678"/>
    </source>
</evidence>
<name>A0A9W4WKS8_9GLOM</name>
<dbReference type="Gene3D" id="3.30.420.10">
    <property type="entry name" value="Ribonuclease H-like superfamily/Ribonuclease H"/>
    <property type="match status" value="1"/>
</dbReference>
<feature type="compositionally biased region" description="Polar residues" evidence="10">
    <location>
        <begin position="1"/>
        <end position="14"/>
    </location>
</feature>
<dbReference type="GO" id="GO:0003676">
    <property type="term" value="F:nucleic acid binding"/>
    <property type="evidence" value="ECO:0007669"/>
    <property type="project" value="InterPro"/>
</dbReference>
<sequence>MTSVPTLPSSNWQKLKSRNETDYKSNKSVKTSSNGSSTNVITTQISDLWFDDIKKRGFNQMNESSSRESSLISEVSSTNNKTKIGKYIAIDCEMVGVGAGGVQSALARVTIVNYYGVIILDKYVRPIERVTDFRTEISGITPKLLVNSHDFNQVQQEVYNIIKDRVVIGHALHHDFKMLMLDHPRKMIRDTSLYEPFRQIAKGKTPSLKRLASEELGMTIQTGRHSSVEDAQVCMLLYRKHKEQTLTAPEGTTVEFPELENVFNARSTESSINIFDFDGTLFSSPEPNSEIWENRLVGMLKEENKVYKGWYQDKRSLDIETGNRWNNRLVETVKLSMRTENNLTVLLTGRNFDEFNDMITEMVERKGMKFDVMGFKPSNNNLDWQSYYKTHIIKTVGNDIYQEIIMKKRTIKRIQKLTTKIFKTNFIEDLILHHPSTISINIWEDRYPHLKAFEKFLRDLKILGKIKEGNVHKVNLSKIHLEPFAEYDLVMGMVKDHNEHNVMNRIGIVRKIQYAGIFFDDHVIDQLKKTFPPPETYGEWVFEGSFIHIRTNTNNEWLNSNCGGRGAIVTMRVTAVGIYQERIYCLRVSEYENSQARTPQGMRKGRLYSDCPVAFINFAYVKDSGGFANNTEIFNFNWVPIEHEKQLVIQGVIAAKFILGLA</sequence>
<keyword evidence="7" id="KW-0269">Exonuclease</keyword>
<dbReference type="InterPro" id="IPR013520">
    <property type="entry name" value="Ribonucl_H"/>
</dbReference>
<feature type="domain" description="Exonuclease" evidence="11">
    <location>
        <begin position="86"/>
        <end position="247"/>
    </location>
</feature>
<evidence type="ECO:0000256" key="10">
    <source>
        <dbReference type="SAM" id="MobiDB-lite"/>
    </source>
</evidence>
<dbReference type="InterPro" id="IPR047021">
    <property type="entry name" value="REXO1/3/4-like"/>
</dbReference>
<protein>
    <recommendedName>
        <fullName evidence="3">RNA exonuclease 4</fullName>
    </recommendedName>
</protein>
<dbReference type="InterPro" id="IPR018812">
    <property type="entry name" value="SAK_HAD"/>
</dbReference>
<keyword evidence="4" id="KW-0698">rRNA processing</keyword>
<dbReference type="OrthoDB" id="5596992at2759"/>
<evidence type="ECO:0000313" key="12">
    <source>
        <dbReference type="EMBL" id="CAI2169059.1"/>
    </source>
</evidence>
<evidence type="ECO:0000256" key="3">
    <source>
        <dbReference type="ARBA" id="ARBA00016937"/>
    </source>
</evidence>
<proteinExistence type="inferred from homology"/>
<evidence type="ECO:0000256" key="5">
    <source>
        <dbReference type="ARBA" id="ARBA00022722"/>
    </source>
</evidence>
<evidence type="ECO:0000256" key="7">
    <source>
        <dbReference type="ARBA" id="ARBA00022839"/>
    </source>
</evidence>
<evidence type="ECO:0000256" key="2">
    <source>
        <dbReference type="ARBA" id="ARBA00010489"/>
    </source>
</evidence>
<keyword evidence="5" id="KW-0540">Nuclease</keyword>
<evidence type="ECO:0000256" key="4">
    <source>
        <dbReference type="ARBA" id="ARBA00022552"/>
    </source>
</evidence>
<dbReference type="Proteomes" id="UP001153678">
    <property type="component" value="Unassembled WGS sequence"/>
</dbReference>
<comment type="caution">
    <text evidence="12">The sequence shown here is derived from an EMBL/GenBank/DDBJ whole genome shotgun (WGS) entry which is preliminary data.</text>
</comment>
<comment type="function">
    <text evidence="9">Exoribonuclease involved in ribosome biosynthesis. Involved in the processing of ITS1, the internal transcribed spacer localized between the 18S and 5.8S rRNAs.</text>
</comment>
<dbReference type="PANTHER" id="PTHR12801:SF45">
    <property type="entry name" value="RNA EXONUCLEASE 4"/>
    <property type="match status" value="1"/>
</dbReference>
<comment type="similarity">
    <text evidence="2">Belongs to the REXO4 family.</text>
</comment>
<dbReference type="Pfam" id="PF00929">
    <property type="entry name" value="RNase_T"/>
    <property type="match status" value="1"/>
</dbReference>
<evidence type="ECO:0000256" key="1">
    <source>
        <dbReference type="ARBA" id="ARBA00004123"/>
    </source>
</evidence>
<feature type="compositionally biased region" description="Polar residues" evidence="10">
    <location>
        <begin position="26"/>
        <end position="37"/>
    </location>
</feature>
<accession>A0A9W4WKS8</accession>
<dbReference type="GO" id="GO:0005634">
    <property type="term" value="C:nucleus"/>
    <property type="evidence" value="ECO:0007669"/>
    <property type="project" value="UniProtKB-SubCell"/>
</dbReference>
<evidence type="ECO:0000259" key="11">
    <source>
        <dbReference type="SMART" id="SM00479"/>
    </source>
</evidence>
<reference evidence="12" key="1">
    <citation type="submission" date="2022-08" db="EMBL/GenBank/DDBJ databases">
        <authorList>
            <person name="Kallberg Y."/>
            <person name="Tangrot J."/>
            <person name="Rosling A."/>
        </authorList>
    </citation>
    <scope>NUCLEOTIDE SEQUENCE</scope>
    <source>
        <strain evidence="12">Wild A</strain>
    </source>
</reference>
<dbReference type="GO" id="GO:0008408">
    <property type="term" value="F:3'-5' exonuclease activity"/>
    <property type="evidence" value="ECO:0007669"/>
    <property type="project" value="InterPro"/>
</dbReference>
<keyword evidence="8" id="KW-0539">Nucleus</keyword>
<dbReference type="AlphaFoldDB" id="A0A9W4WKS8"/>
<dbReference type="FunFam" id="3.30.420.10:FF:000007">
    <property type="entry name" value="Interferon-stimulated exonuclease gene 20"/>
    <property type="match status" value="1"/>
</dbReference>
<evidence type="ECO:0000256" key="8">
    <source>
        <dbReference type="ARBA" id="ARBA00023242"/>
    </source>
</evidence>
<comment type="subcellular location">
    <subcellularLocation>
        <location evidence="1">Nucleus</location>
    </subcellularLocation>
</comment>
<keyword evidence="6" id="KW-0378">Hydrolase</keyword>
<gene>
    <name evidence="12" type="ORF">FWILDA_LOCUS3889</name>
</gene>
<evidence type="ECO:0000256" key="9">
    <source>
        <dbReference type="ARBA" id="ARBA00025599"/>
    </source>
</evidence>
<dbReference type="Pfam" id="PF10307">
    <property type="entry name" value="HAD_SAK_1"/>
    <property type="match status" value="1"/>
</dbReference>
<dbReference type="GO" id="GO:0006364">
    <property type="term" value="P:rRNA processing"/>
    <property type="evidence" value="ECO:0007669"/>
    <property type="project" value="UniProtKB-KW"/>
</dbReference>
<keyword evidence="13" id="KW-1185">Reference proteome</keyword>
<dbReference type="PANTHER" id="PTHR12801">
    <property type="entry name" value="RNA EXONUCLEASE REXO1 / RECO3 FAMILY MEMBER-RELATED"/>
    <property type="match status" value="1"/>
</dbReference>
<feature type="region of interest" description="Disordered" evidence="10">
    <location>
        <begin position="1"/>
        <end position="37"/>
    </location>
</feature>
<dbReference type="InterPro" id="IPR037431">
    <property type="entry name" value="REX4_DEDDh_dom"/>
</dbReference>
<dbReference type="InterPro" id="IPR036397">
    <property type="entry name" value="RNaseH_sf"/>
</dbReference>
<dbReference type="InterPro" id="IPR012337">
    <property type="entry name" value="RNaseH-like_sf"/>
</dbReference>
<dbReference type="SUPFAM" id="SSF53098">
    <property type="entry name" value="Ribonuclease H-like"/>
    <property type="match status" value="1"/>
</dbReference>
<dbReference type="CDD" id="cd06144">
    <property type="entry name" value="REX4_like"/>
    <property type="match status" value="1"/>
</dbReference>
<evidence type="ECO:0000256" key="6">
    <source>
        <dbReference type="ARBA" id="ARBA00022801"/>
    </source>
</evidence>
<dbReference type="EMBL" id="CAMKVN010000546">
    <property type="protein sequence ID" value="CAI2169059.1"/>
    <property type="molecule type" value="Genomic_DNA"/>
</dbReference>